<dbReference type="GO" id="GO:0005789">
    <property type="term" value="C:endoplasmic reticulum membrane"/>
    <property type="evidence" value="ECO:0007669"/>
    <property type="project" value="InterPro"/>
</dbReference>
<evidence type="ECO:0000256" key="1">
    <source>
        <dbReference type="SAM" id="Coils"/>
    </source>
</evidence>
<dbReference type="OrthoDB" id="264603at2759"/>
<keyword evidence="3" id="KW-1133">Transmembrane helix</keyword>
<dbReference type="Proteomes" id="UP000623129">
    <property type="component" value="Unassembled WGS sequence"/>
</dbReference>
<evidence type="ECO:0000256" key="2">
    <source>
        <dbReference type="SAM" id="MobiDB-lite"/>
    </source>
</evidence>
<dbReference type="GO" id="GO:0005886">
    <property type="term" value="C:plasma membrane"/>
    <property type="evidence" value="ECO:0007669"/>
    <property type="project" value="TreeGrafter"/>
</dbReference>
<feature type="region of interest" description="Disordered" evidence="2">
    <location>
        <begin position="92"/>
        <end position="134"/>
    </location>
</feature>
<evidence type="ECO:0000256" key="3">
    <source>
        <dbReference type="SAM" id="Phobius"/>
    </source>
</evidence>
<dbReference type="InterPro" id="IPR016763">
    <property type="entry name" value="VAP"/>
</dbReference>
<accession>A0A833RZ24</accession>
<dbReference type="GO" id="GO:0090158">
    <property type="term" value="P:endoplasmic reticulum membrane organization"/>
    <property type="evidence" value="ECO:0007669"/>
    <property type="project" value="TreeGrafter"/>
</dbReference>
<dbReference type="PANTHER" id="PTHR10809:SF148">
    <property type="entry name" value="OS01G0936800 PROTEIN"/>
    <property type="match status" value="1"/>
</dbReference>
<keyword evidence="3" id="KW-0472">Membrane</keyword>
<dbReference type="EMBL" id="SWLB01000002">
    <property type="protein sequence ID" value="KAF3340924.1"/>
    <property type="molecule type" value="Genomic_DNA"/>
</dbReference>
<dbReference type="GO" id="GO:0061817">
    <property type="term" value="P:endoplasmic reticulum-plasma membrane tethering"/>
    <property type="evidence" value="ECO:0007669"/>
    <property type="project" value="TreeGrafter"/>
</dbReference>
<name>A0A833RZ24_9POAL</name>
<evidence type="ECO:0000313" key="4">
    <source>
        <dbReference type="EMBL" id="KAF3340924.1"/>
    </source>
</evidence>
<comment type="caution">
    <text evidence="4">The sequence shown here is derived from an EMBL/GenBank/DDBJ whole genome shotgun (WGS) entry which is preliminary data.</text>
</comment>
<feature type="coiled-coil region" evidence="1">
    <location>
        <begin position="210"/>
        <end position="237"/>
    </location>
</feature>
<proteinExistence type="predicted"/>
<protein>
    <submittedName>
        <fullName evidence="4">Vesicle-associated protein 2-2</fullName>
    </submittedName>
</protein>
<feature type="transmembrane region" description="Helical" evidence="3">
    <location>
        <begin position="265"/>
        <end position="291"/>
    </location>
</feature>
<keyword evidence="3" id="KW-0812">Transmembrane</keyword>
<reference evidence="4" key="1">
    <citation type="submission" date="2020-01" db="EMBL/GenBank/DDBJ databases">
        <title>Genome sequence of Kobresia littledalei, the first chromosome-level genome in the family Cyperaceae.</title>
        <authorList>
            <person name="Qu G."/>
        </authorList>
    </citation>
    <scope>NUCLEOTIDE SEQUENCE</scope>
    <source>
        <strain evidence="4">C.B.Clarke</strain>
        <tissue evidence="4">Leaf</tissue>
    </source>
</reference>
<organism evidence="4 5">
    <name type="scientific">Carex littledalei</name>
    <dbReference type="NCBI Taxonomy" id="544730"/>
    <lineage>
        <taxon>Eukaryota</taxon>
        <taxon>Viridiplantae</taxon>
        <taxon>Streptophyta</taxon>
        <taxon>Embryophyta</taxon>
        <taxon>Tracheophyta</taxon>
        <taxon>Spermatophyta</taxon>
        <taxon>Magnoliopsida</taxon>
        <taxon>Liliopsida</taxon>
        <taxon>Poales</taxon>
        <taxon>Cyperaceae</taxon>
        <taxon>Cyperoideae</taxon>
        <taxon>Cariceae</taxon>
        <taxon>Carex</taxon>
        <taxon>Carex subgen. Euthyceras</taxon>
    </lineage>
</organism>
<evidence type="ECO:0000313" key="5">
    <source>
        <dbReference type="Proteomes" id="UP000623129"/>
    </source>
</evidence>
<dbReference type="PANTHER" id="PTHR10809">
    <property type="entry name" value="VESICLE-ASSOCIATED MEMBRANE PROTEIN-ASSOCIATED PROTEIN"/>
    <property type="match status" value="1"/>
</dbReference>
<dbReference type="AlphaFoldDB" id="A0A833RZ24"/>
<keyword evidence="1" id="KW-0175">Coiled coil</keyword>
<keyword evidence="5" id="KW-1185">Reference proteome</keyword>
<gene>
    <name evidence="4" type="ORF">FCM35_KLT09768</name>
</gene>
<sequence>MKGWVSGCSEILGQLLTSLTPLPIQTHVPVMPLYQYSHPRIRSKQHPQNDIVLDQTEVLFYQCLHLLLQFSKDSGRYIEERKLRVVLISPPNSPEHPLHHASNGNGSPNPVSPRPKYEEVPSPKDNPTVLRQESPGFTQESITFAKESPGFTKESSIFAKESPVFFKESPPVSKESRALLGDTPHLAVKDSQVGFVRPENLQFSHVSEDVENLKLKVNILESKLHEAEKMIVRMRDEGTVTIQERDTLQKEMVSLRKKTGGWTQIGFPFLFVVYMALVGMALVGMALGYFMHP</sequence>